<dbReference type="NCBIfam" id="TIGR00231">
    <property type="entry name" value="small_GTP"/>
    <property type="match status" value="1"/>
</dbReference>
<proteinExistence type="inferred from homology"/>
<comment type="similarity">
    <text evidence="1">Belongs to the small GTPase superfamily. Rab family.</text>
</comment>
<evidence type="ECO:0000259" key="4">
    <source>
        <dbReference type="Pfam" id="PF23598"/>
    </source>
</evidence>
<dbReference type="Pfam" id="PF00071">
    <property type="entry name" value="Ras"/>
    <property type="match status" value="1"/>
</dbReference>
<dbReference type="SMART" id="SM00365">
    <property type="entry name" value="LRR_SD22"/>
    <property type="match status" value="3"/>
</dbReference>
<dbReference type="InterPro" id="IPR055414">
    <property type="entry name" value="LRR_R13L4/SHOC2-like"/>
</dbReference>
<dbReference type="SUPFAM" id="SSF52058">
    <property type="entry name" value="L domain-like"/>
    <property type="match status" value="1"/>
</dbReference>
<dbReference type="PROSITE" id="PS51450">
    <property type="entry name" value="LRR"/>
    <property type="match status" value="2"/>
</dbReference>
<evidence type="ECO:0000256" key="3">
    <source>
        <dbReference type="ARBA" id="ARBA00022737"/>
    </source>
</evidence>
<keyword evidence="6" id="KW-1185">Reference proteome</keyword>
<reference evidence="5" key="1">
    <citation type="submission" date="2023-01" db="EMBL/GenBank/DDBJ databases">
        <title>Genome assembly of the deep-sea coral Lophelia pertusa.</title>
        <authorList>
            <person name="Herrera S."/>
            <person name="Cordes E."/>
        </authorList>
    </citation>
    <scope>NUCLEOTIDE SEQUENCE</scope>
    <source>
        <strain evidence="5">USNM1676648</strain>
        <tissue evidence="5">Polyp</tissue>
    </source>
</reference>
<keyword evidence="2" id="KW-0433">Leucine-rich repeat</keyword>
<dbReference type="PRINTS" id="PR00449">
    <property type="entry name" value="RASTRNSFRMNG"/>
</dbReference>
<dbReference type="InterPro" id="IPR032675">
    <property type="entry name" value="LRR_dom_sf"/>
</dbReference>
<dbReference type="SMART" id="SM00364">
    <property type="entry name" value="LRR_BAC"/>
    <property type="match status" value="4"/>
</dbReference>
<dbReference type="InterPro" id="IPR050209">
    <property type="entry name" value="Rab_GTPases_membrane_traffic"/>
</dbReference>
<dbReference type="SMART" id="SM00173">
    <property type="entry name" value="RAS"/>
    <property type="match status" value="1"/>
</dbReference>
<dbReference type="GO" id="GO:0003924">
    <property type="term" value="F:GTPase activity"/>
    <property type="evidence" value="ECO:0007669"/>
    <property type="project" value="InterPro"/>
</dbReference>
<dbReference type="InterPro" id="IPR001806">
    <property type="entry name" value="Small_GTPase"/>
</dbReference>
<dbReference type="AlphaFoldDB" id="A0A9X0D2U7"/>
<dbReference type="Pfam" id="PF23598">
    <property type="entry name" value="LRR_14"/>
    <property type="match status" value="1"/>
</dbReference>
<dbReference type="GO" id="GO:0009966">
    <property type="term" value="P:regulation of signal transduction"/>
    <property type="evidence" value="ECO:0007669"/>
    <property type="project" value="UniProtKB-ARBA"/>
</dbReference>
<evidence type="ECO:0000256" key="1">
    <source>
        <dbReference type="ARBA" id="ARBA00006270"/>
    </source>
</evidence>
<accession>A0A9X0D2U7</accession>
<dbReference type="Gene3D" id="3.40.50.300">
    <property type="entry name" value="P-loop containing nucleotide triphosphate hydrolases"/>
    <property type="match status" value="1"/>
</dbReference>
<dbReference type="SMART" id="SM00369">
    <property type="entry name" value="LRR_TYP"/>
    <property type="match status" value="4"/>
</dbReference>
<dbReference type="OrthoDB" id="5989816at2759"/>
<dbReference type="SMART" id="SM00175">
    <property type="entry name" value="RAB"/>
    <property type="match status" value="1"/>
</dbReference>
<protein>
    <submittedName>
        <fullName evidence="5">Ras- protein Rab-5B</fullName>
    </submittedName>
</protein>
<dbReference type="GO" id="GO:0005525">
    <property type="term" value="F:GTP binding"/>
    <property type="evidence" value="ECO:0007669"/>
    <property type="project" value="InterPro"/>
</dbReference>
<dbReference type="InterPro" id="IPR003591">
    <property type="entry name" value="Leu-rich_rpt_typical-subtyp"/>
</dbReference>
<dbReference type="InterPro" id="IPR001611">
    <property type="entry name" value="Leu-rich_rpt"/>
</dbReference>
<dbReference type="PROSITE" id="PS51419">
    <property type="entry name" value="RAB"/>
    <property type="match status" value="1"/>
</dbReference>
<dbReference type="Gene3D" id="3.80.10.10">
    <property type="entry name" value="Ribonuclease Inhibitor"/>
    <property type="match status" value="1"/>
</dbReference>
<organism evidence="5 6">
    <name type="scientific">Desmophyllum pertusum</name>
    <dbReference type="NCBI Taxonomy" id="174260"/>
    <lineage>
        <taxon>Eukaryota</taxon>
        <taxon>Metazoa</taxon>
        <taxon>Cnidaria</taxon>
        <taxon>Anthozoa</taxon>
        <taxon>Hexacorallia</taxon>
        <taxon>Scleractinia</taxon>
        <taxon>Caryophylliina</taxon>
        <taxon>Caryophylliidae</taxon>
        <taxon>Desmophyllum</taxon>
    </lineage>
</organism>
<dbReference type="PANTHER" id="PTHR47979">
    <property type="entry name" value="DRAB11-RELATED"/>
    <property type="match status" value="1"/>
</dbReference>
<dbReference type="Proteomes" id="UP001163046">
    <property type="component" value="Unassembled WGS sequence"/>
</dbReference>
<dbReference type="InterPro" id="IPR027417">
    <property type="entry name" value="P-loop_NTPase"/>
</dbReference>
<evidence type="ECO:0000313" key="6">
    <source>
        <dbReference type="Proteomes" id="UP001163046"/>
    </source>
</evidence>
<comment type="caution">
    <text evidence="5">The sequence shown here is derived from an EMBL/GenBank/DDBJ whole genome shotgun (WGS) entry which is preliminary data.</text>
</comment>
<feature type="domain" description="Disease resistance R13L4/SHOC-2-like LRR" evidence="4">
    <location>
        <begin position="152"/>
        <end position="264"/>
    </location>
</feature>
<dbReference type="SUPFAM" id="SSF52540">
    <property type="entry name" value="P-loop containing nucleoside triphosphate hydrolases"/>
    <property type="match status" value="1"/>
</dbReference>
<keyword evidence="3" id="KW-0677">Repeat</keyword>
<dbReference type="InterPro" id="IPR005225">
    <property type="entry name" value="Small_GTP-bd"/>
</dbReference>
<gene>
    <name evidence="5" type="primary">RAB5B_1</name>
    <name evidence="5" type="ORF">OS493_019548</name>
</gene>
<name>A0A9X0D2U7_9CNID</name>
<evidence type="ECO:0000256" key="2">
    <source>
        <dbReference type="ARBA" id="ARBA00022614"/>
    </source>
</evidence>
<dbReference type="EMBL" id="MU825884">
    <property type="protein sequence ID" value="KAJ7384870.1"/>
    <property type="molecule type" value="Genomic_DNA"/>
</dbReference>
<sequence length="283" mass="32143">MVPLDHDMEMRLDVWDTPGHERIERLMWLRGIIHAAIVVYDITNQRTFEKAKTWVKTLQEQTRRNIFIALAGNKADLVSGREVKYEDAQSYAADNNLDLFMEVSAKTGENVENLFVTVLGCNIHMANISAAALKETRPEWTTVPGTVTESTEVKILHLSHNNLTELPTRANMLTNLTVLILNHNKLTQLPESVVELIHLICLYVDNNQLSSLPASMKRLKNLQELDLRNNKLKRICIEDISDLKRLTKLSVEGNPLTLEVIRSLLELRAKNPGRINIDVAGEH</sequence>
<evidence type="ECO:0000313" key="5">
    <source>
        <dbReference type="EMBL" id="KAJ7384870.1"/>
    </source>
</evidence>